<protein>
    <submittedName>
        <fullName evidence="1">Uncharacterized protein</fullName>
    </submittedName>
</protein>
<organism evidence="1">
    <name type="scientific">Thermogladius calderae</name>
    <dbReference type="NCBI Taxonomy" id="1200300"/>
    <lineage>
        <taxon>Archaea</taxon>
        <taxon>Thermoproteota</taxon>
        <taxon>Thermoprotei</taxon>
        <taxon>Desulfurococcales</taxon>
        <taxon>Desulfurococcaceae</taxon>
        <taxon>Thermogladius</taxon>
    </lineage>
</organism>
<accession>A0A7J3Y075</accession>
<reference evidence="1" key="1">
    <citation type="journal article" date="2020" name="mSystems">
        <title>Genome- and Community-Level Interaction Insights into Carbon Utilization and Element Cycling Functions of Hydrothermarchaeota in Hydrothermal Sediment.</title>
        <authorList>
            <person name="Zhou Z."/>
            <person name="Liu Y."/>
            <person name="Xu W."/>
            <person name="Pan J."/>
            <person name="Luo Z.H."/>
            <person name="Li M."/>
        </authorList>
    </citation>
    <scope>NUCLEOTIDE SEQUENCE [LARGE SCALE GENOMIC DNA]</scope>
    <source>
        <strain evidence="1">SpSt-110</strain>
    </source>
</reference>
<comment type="caution">
    <text evidence="1">The sequence shown here is derived from an EMBL/GenBank/DDBJ whole genome shotgun (WGS) entry which is preliminary data.</text>
</comment>
<gene>
    <name evidence="1" type="ORF">ENM60_06155</name>
</gene>
<evidence type="ECO:0000313" key="1">
    <source>
        <dbReference type="EMBL" id="HHP68342.1"/>
    </source>
</evidence>
<name>A0A7J3Y075_9CREN</name>
<dbReference type="AlphaFoldDB" id="A0A7J3Y075"/>
<proteinExistence type="predicted"/>
<dbReference type="EMBL" id="DRYK01000078">
    <property type="protein sequence ID" value="HHP68342.1"/>
    <property type="molecule type" value="Genomic_DNA"/>
</dbReference>
<sequence>MGRTTPSLKYYVNMYLERWRSLLPLVDPGIREIVGELLEEVDYSASLLSYKGVVDPLEPLVFHLLLKIAELRKKYEYGRV</sequence>